<dbReference type="Pfam" id="PF13976">
    <property type="entry name" value="gag_pre-integrs"/>
    <property type="match status" value="1"/>
</dbReference>
<evidence type="ECO:0000259" key="1">
    <source>
        <dbReference type="Pfam" id="PF13976"/>
    </source>
</evidence>
<dbReference type="AlphaFoldDB" id="A0AA88UZJ7"/>
<accession>A0AA88UZJ7</accession>
<dbReference type="EMBL" id="JAVXUP010003485">
    <property type="protein sequence ID" value="KAK2998825.1"/>
    <property type="molecule type" value="Genomic_DNA"/>
</dbReference>
<name>A0AA88UZJ7_9ASTE</name>
<reference evidence="2" key="1">
    <citation type="submission" date="2022-12" db="EMBL/GenBank/DDBJ databases">
        <title>Draft genome assemblies for two species of Escallonia (Escalloniales).</title>
        <authorList>
            <person name="Chanderbali A."/>
            <person name="Dervinis C."/>
            <person name="Anghel I."/>
            <person name="Soltis D."/>
            <person name="Soltis P."/>
            <person name="Zapata F."/>
        </authorList>
    </citation>
    <scope>NUCLEOTIDE SEQUENCE</scope>
    <source>
        <strain evidence="2">UCBG64.0493</strain>
        <tissue evidence="2">Leaf</tissue>
    </source>
</reference>
<dbReference type="Proteomes" id="UP001188597">
    <property type="component" value="Unassembled WGS sequence"/>
</dbReference>
<proteinExistence type="predicted"/>
<protein>
    <recommendedName>
        <fullName evidence="1">GAG-pre-integrase domain-containing protein</fullName>
    </recommendedName>
</protein>
<gene>
    <name evidence="2" type="ORF">RJ639_023621</name>
</gene>
<keyword evidence="3" id="KW-1185">Reference proteome</keyword>
<comment type="caution">
    <text evidence="2">The sequence shown here is derived from an EMBL/GenBank/DDBJ whole genome shotgun (WGS) entry which is preliminary data.</text>
</comment>
<dbReference type="InterPro" id="IPR025724">
    <property type="entry name" value="GAG-pre-integrase_dom"/>
</dbReference>
<evidence type="ECO:0000313" key="3">
    <source>
        <dbReference type="Proteomes" id="UP001188597"/>
    </source>
</evidence>
<feature type="domain" description="GAG-pre-integrase" evidence="1">
    <location>
        <begin position="25"/>
        <end position="73"/>
    </location>
</feature>
<sequence>MAVTVGRMHNLNFDHVDVNISKRGGSSNDNSELWHKRLGHLSKGGMLELHKRKLLQGVKSCKLDFCKFCVFRK</sequence>
<evidence type="ECO:0000313" key="2">
    <source>
        <dbReference type="EMBL" id="KAK2998825.1"/>
    </source>
</evidence>
<organism evidence="2 3">
    <name type="scientific">Escallonia herrerae</name>
    <dbReference type="NCBI Taxonomy" id="1293975"/>
    <lineage>
        <taxon>Eukaryota</taxon>
        <taxon>Viridiplantae</taxon>
        <taxon>Streptophyta</taxon>
        <taxon>Embryophyta</taxon>
        <taxon>Tracheophyta</taxon>
        <taxon>Spermatophyta</taxon>
        <taxon>Magnoliopsida</taxon>
        <taxon>eudicotyledons</taxon>
        <taxon>Gunneridae</taxon>
        <taxon>Pentapetalae</taxon>
        <taxon>asterids</taxon>
        <taxon>campanulids</taxon>
        <taxon>Escalloniales</taxon>
        <taxon>Escalloniaceae</taxon>
        <taxon>Escallonia</taxon>
    </lineage>
</organism>